<evidence type="ECO:0000313" key="1">
    <source>
        <dbReference type="EMBL" id="ODM90382.1"/>
    </source>
</evidence>
<evidence type="ECO:0000313" key="2">
    <source>
        <dbReference type="Proteomes" id="UP000094527"/>
    </source>
</evidence>
<dbReference type="Proteomes" id="UP000094527">
    <property type="component" value="Unassembled WGS sequence"/>
</dbReference>
<keyword evidence="2" id="KW-1185">Reference proteome</keyword>
<name>A0A1D2MBT7_ORCCI</name>
<protein>
    <submittedName>
        <fullName evidence="1">Uncharacterized protein</fullName>
    </submittedName>
</protein>
<accession>A0A1D2MBT7</accession>
<reference evidence="1 2" key="1">
    <citation type="journal article" date="2016" name="Genome Biol. Evol.">
        <title>Gene Family Evolution Reflects Adaptation to Soil Environmental Stressors in the Genome of the Collembolan Orchesella cincta.</title>
        <authorList>
            <person name="Faddeeva-Vakhrusheva A."/>
            <person name="Derks M.F."/>
            <person name="Anvar S.Y."/>
            <person name="Agamennone V."/>
            <person name="Suring W."/>
            <person name="Smit S."/>
            <person name="van Straalen N.M."/>
            <person name="Roelofs D."/>
        </authorList>
    </citation>
    <scope>NUCLEOTIDE SEQUENCE [LARGE SCALE GENOMIC DNA]</scope>
    <source>
        <tissue evidence="1">Mixed pool</tissue>
    </source>
</reference>
<gene>
    <name evidence="1" type="ORF">Ocin01_16298</name>
</gene>
<sequence length="215" mass="24792">MPCTYKCSCAKARPGESRPNEIDHLMLLFRLVRSHENLVPDKRLKQVVAAASRRSRRDSFDEADSEDPTQALVLRRGNDDEASALEGSGEACLFDYISKSRHNAVNAYEPRGDEFDLYKGLTDDFQVYGIRGYEGKRDLRSLMVVLPYTSSQSNAIVQLIRDHIVRGQSARTEYLNYVNYVLMRKHSLGFTLELTIFHLKMQKQKCVLERLRRRT</sequence>
<organism evidence="1 2">
    <name type="scientific">Orchesella cincta</name>
    <name type="common">Springtail</name>
    <name type="synonym">Podura cincta</name>
    <dbReference type="NCBI Taxonomy" id="48709"/>
    <lineage>
        <taxon>Eukaryota</taxon>
        <taxon>Metazoa</taxon>
        <taxon>Ecdysozoa</taxon>
        <taxon>Arthropoda</taxon>
        <taxon>Hexapoda</taxon>
        <taxon>Collembola</taxon>
        <taxon>Entomobryomorpha</taxon>
        <taxon>Entomobryoidea</taxon>
        <taxon>Orchesellidae</taxon>
        <taxon>Orchesellinae</taxon>
        <taxon>Orchesella</taxon>
    </lineage>
</organism>
<proteinExistence type="predicted"/>
<comment type="caution">
    <text evidence="1">The sequence shown here is derived from an EMBL/GenBank/DDBJ whole genome shotgun (WGS) entry which is preliminary data.</text>
</comment>
<dbReference type="EMBL" id="LJIJ01002000">
    <property type="protein sequence ID" value="ODM90382.1"/>
    <property type="molecule type" value="Genomic_DNA"/>
</dbReference>
<dbReference type="AlphaFoldDB" id="A0A1D2MBT7"/>